<dbReference type="GO" id="GO:0032259">
    <property type="term" value="P:methylation"/>
    <property type="evidence" value="ECO:0007669"/>
    <property type="project" value="UniProtKB-KW"/>
</dbReference>
<dbReference type="InterPro" id="IPR001525">
    <property type="entry name" value="C5_MeTfrase"/>
</dbReference>
<evidence type="ECO:0000313" key="7">
    <source>
        <dbReference type="Proteomes" id="UP000198346"/>
    </source>
</evidence>
<organism evidence="6 7">
    <name type="scientific">Amphiplicatus metriothermophilus</name>
    <dbReference type="NCBI Taxonomy" id="1519374"/>
    <lineage>
        <taxon>Bacteria</taxon>
        <taxon>Pseudomonadati</taxon>
        <taxon>Pseudomonadota</taxon>
        <taxon>Alphaproteobacteria</taxon>
        <taxon>Parvularculales</taxon>
        <taxon>Parvularculaceae</taxon>
        <taxon>Amphiplicatus</taxon>
    </lineage>
</organism>
<name>A0A239PWQ7_9PROT</name>
<reference evidence="6 7" key="1">
    <citation type="submission" date="2017-07" db="EMBL/GenBank/DDBJ databases">
        <authorList>
            <person name="Sun Z.S."/>
            <person name="Albrecht U."/>
            <person name="Echele G."/>
            <person name="Lee C.C."/>
        </authorList>
    </citation>
    <scope>NUCLEOTIDE SEQUENCE [LARGE SCALE GENOMIC DNA]</scope>
    <source>
        <strain evidence="6 7">CGMCC 1.12710</strain>
    </source>
</reference>
<dbReference type="EMBL" id="FZQA01000005">
    <property type="protein sequence ID" value="SNT74685.1"/>
    <property type="molecule type" value="Genomic_DNA"/>
</dbReference>
<feature type="region of interest" description="Disordered" evidence="5">
    <location>
        <begin position="206"/>
        <end position="245"/>
    </location>
</feature>
<dbReference type="InterPro" id="IPR029063">
    <property type="entry name" value="SAM-dependent_MTases_sf"/>
</dbReference>
<evidence type="ECO:0000313" key="6">
    <source>
        <dbReference type="EMBL" id="SNT74685.1"/>
    </source>
</evidence>
<evidence type="ECO:0000256" key="3">
    <source>
        <dbReference type="ARBA" id="ARBA00022747"/>
    </source>
</evidence>
<evidence type="ECO:0000256" key="2">
    <source>
        <dbReference type="ARBA" id="ARBA00022679"/>
    </source>
</evidence>
<gene>
    <name evidence="6" type="ORF">SAMN06297382_2309</name>
</gene>
<evidence type="ECO:0000256" key="5">
    <source>
        <dbReference type="SAM" id="MobiDB-lite"/>
    </source>
</evidence>
<proteinExistence type="predicted"/>
<comment type="catalytic activity">
    <reaction evidence="4">
        <text>a 2'-deoxycytidine in DNA + S-adenosyl-L-methionine = a 5-methyl-2'-deoxycytidine in DNA + S-adenosyl-L-homocysteine + H(+)</text>
        <dbReference type="Rhea" id="RHEA:13681"/>
        <dbReference type="Rhea" id="RHEA-COMP:11369"/>
        <dbReference type="Rhea" id="RHEA-COMP:11370"/>
        <dbReference type="ChEBI" id="CHEBI:15378"/>
        <dbReference type="ChEBI" id="CHEBI:57856"/>
        <dbReference type="ChEBI" id="CHEBI:59789"/>
        <dbReference type="ChEBI" id="CHEBI:85452"/>
        <dbReference type="ChEBI" id="CHEBI:85454"/>
        <dbReference type="EC" id="2.1.1.37"/>
    </reaction>
</comment>
<keyword evidence="3" id="KW-0680">Restriction system</keyword>
<feature type="compositionally biased region" description="Low complexity" evidence="5">
    <location>
        <begin position="213"/>
        <end position="224"/>
    </location>
</feature>
<dbReference type="OrthoDB" id="9813719at2"/>
<keyword evidence="2 6" id="KW-0808">Transferase</keyword>
<dbReference type="RefSeq" id="WP_089412755.1">
    <property type="nucleotide sequence ID" value="NZ_FZQA01000005.1"/>
</dbReference>
<accession>A0A239PWQ7</accession>
<dbReference type="Pfam" id="PF00145">
    <property type="entry name" value="DNA_methylase"/>
    <property type="match status" value="1"/>
</dbReference>
<evidence type="ECO:0000256" key="1">
    <source>
        <dbReference type="ARBA" id="ARBA00022603"/>
    </source>
</evidence>
<dbReference type="SUPFAM" id="SSF53335">
    <property type="entry name" value="S-adenosyl-L-methionine-dependent methyltransferases"/>
    <property type="match status" value="1"/>
</dbReference>
<dbReference type="Proteomes" id="UP000198346">
    <property type="component" value="Unassembled WGS sequence"/>
</dbReference>
<protein>
    <submittedName>
        <fullName evidence="6">DNA (Cytosine-5)-methyltransferase 1</fullName>
    </submittedName>
</protein>
<dbReference type="GO" id="GO:0003886">
    <property type="term" value="F:DNA (cytosine-5-)-methyltransferase activity"/>
    <property type="evidence" value="ECO:0007669"/>
    <property type="project" value="UniProtKB-EC"/>
</dbReference>
<sequence>MAVYYNDSDPAACAWLRDLIAAGHLPAGEVDERSILDVEPSDLRGFTQCHFFAGIGGWPHALRLAGVAEDRPVWTGSPPCQPFSQAGQRKGQNDDRHLAPAFLRLVAACRPDLVFGEQVASAAVLGPSGRTAGTASEGTADWAWFDALATDLEAASYAVAAADLPAACIGAPHIRQRLFFGAVAMEPSDGWLGHGLGAGPQGRIGMSGGADQRAAGEAGLAGRLADTDGRDTGHGALQRGRQHRCQPQDGEVVDLDGPLVNPAGAGATDGVWRDPDWLRCRDGRWRPVEPGTFPLADGIPGRMGLLRGYGNAIVPPLAAEFVTAFLECLSEGLRCSRAA</sequence>
<evidence type="ECO:0000256" key="4">
    <source>
        <dbReference type="ARBA" id="ARBA00047422"/>
    </source>
</evidence>
<dbReference type="GO" id="GO:0009307">
    <property type="term" value="P:DNA restriction-modification system"/>
    <property type="evidence" value="ECO:0007669"/>
    <property type="project" value="UniProtKB-KW"/>
</dbReference>
<dbReference type="Gene3D" id="3.40.50.150">
    <property type="entry name" value="Vaccinia Virus protein VP39"/>
    <property type="match status" value="1"/>
</dbReference>
<keyword evidence="1 6" id="KW-0489">Methyltransferase</keyword>
<dbReference type="AlphaFoldDB" id="A0A239PWQ7"/>
<keyword evidence="7" id="KW-1185">Reference proteome</keyword>